<name>A0A7G9WBJ0_ALKCA</name>
<feature type="compositionally biased region" description="Acidic residues" evidence="1">
    <location>
        <begin position="37"/>
        <end position="47"/>
    </location>
</feature>
<evidence type="ECO:0000313" key="3">
    <source>
        <dbReference type="EMBL" id="QNO16052.1"/>
    </source>
</evidence>
<evidence type="ECO:0000259" key="2">
    <source>
        <dbReference type="SMART" id="SM00900"/>
    </source>
</evidence>
<protein>
    <recommendedName>
        <fullName evidence="2">FMN-binding domain-containing protein</fullName>
    </recommendedName>
</protein>
<feature type="domain" description="FMN-binding" evidence="2">
    <location>
        <begin position="186"/>
        <end position="278"/>
    </location>
</feature>
<feature type="domain" description="FMN-binding" evidence="2">
    <location>
        <begin position="302"/>
        <end position="394"/>
    </location>
</feature>
<dbReference type="GO" id="GO:0016020">
    <property type="term" value="C:membrane"/>
    <property type="evidence" value="ECO:0007669"/>
    <property type="project" value="InterPro"/>
</dbReference>
<dbReference type="GO" id="GO:0010181">
    <property type="term" value="F:FMN binding"/>
    <property type="evidence" value="ECO:0007669"/>
    <property type="project" value="InterPro"/>
</dbReference>
<sequence>MKKTLWIIIGVVAAIALAVFFLNRTPDTTPDPTPQPDEQEQADEAQQEYDPFEGNVWLNAEGVEMENTPILDKGAIHLPLLELANALNIEVSYDSNTQSIWIGTDQDEDIQESEEELKIYKNNADLTPSNIITLNDEFYISGREIAPLLDIYFYESLFENAVFLVDDSEAPRDGEYVAVRRRDQRGWEPRVNITIENGQITSAEYNEYNQEDQGKLDDPQYIQNWQNTYPDVDPLALVAQLEEQLVSTQSVSEIDVTTGATGSYRNFTELASIIMAQSRVSKIGQEYVDGDYEVYGNPAQNGWTPYITYQISNGTITSFTYDEVNEEGNSKREDEEYINRWRGNFEDVDPIAIIEERERQVLLTQDPNTVDVTTGATSWGRNMKRLTTGSILQAQQSELEQDYETIYVFVGEQGERGDLPQLLITTDNDEMTNVNFSDYRNGVNKKFDEPYLQRWSENYPDVDQLAIVQEMEETFLESQDPDELDAITGATNWRNAFQTLARRALEVIGGAN</sequence>
<accession>A0A7G9WBJ0</accession>
<proteinExistence type="predicted"/>
<dbReference type="Gene3D" id="3.90.1010.20">
    <property type="match status" value="3"/>
</dbReference>
<feature type="region of interest" description="Disordered" evidence="1">
    <location>
        <begin position="27"/>
        <end position="47"/>
    </location>
</feature>
<organism evidence="3 4">
    <name type="scientific">Alkalicella caledoniensis</name>
    <dbReference type="NCBI Taxonomy" id="2731377"/>
    <lineage>
        <taxon>Bacteria</taxon>
        <taxon>Bacillati</taxon>
        <taxon>Bacillota</taxon>
        <taxon>Clostridia</taxon>
        <taxon>Eubacteriales</taxon>
        <taxon>Proteinivoracaceae</taxon>
        <taxon>Alkalicella</taxon>
    </lineage>
</organism>
<keyword evidence="4" id="KW-1185">Reference proteome</keyword>
<dbReference type="KEGG" id="acae:HYG86_15385"/>
<dbReference type="SMART" id="SM00900">
    <property type="entry name" value="FMN_bind"/>
    <property type="match status" value="3"/>
</dbReference>
<reference evidence="3 4" key="1">
    <citation type="submission" date="2020-07" db="EMBL/GenBank/DDBJ databases">
        <title>Alkalicella. sp. LB2 genome.</title>
        <authorList>
            <person name="Postec A."/>
            <person name="Quemeneur M."/>
        </authorList>
    </citation>
    <scope>NUCLEOTIDE SEQUENCE [LARGE SCALE GENOMIC DNA]</scope>
    <source>
        <strain evidence="3 4">LB2</strain>
    </source>
</reference>
<dbReference type="AlphaFoldDB" id="A0A7G9WBJ0"/>
<dbReference type="InterPro" id="IPR012854">
    <property type="entry name" value="Cu_amine_oxidase-like_N"/>
</dbReference>
<evidence type="ECO:0000256" key="1">
    <source>
        <dbReference type="SAM" id="MobiDB-lite"/>
    </source>
</evidence>
<dbReference type="Proteomes" id="UP000516160">
    <property type="component" value="Chromosome"/>
</dbReference>
<dbReference type="RefSeq" id="WP_213166449.1">
    <property type="nucleotide sequence ID" value="NZ_CP058559.1"/>
</dbReference>
<evidence type="ECO:0000313" key="4">
    <source>
        <dbReference type="Proteomes" id="UP000516160"/>
    </source>
</evidence>
<dbReference type="EMBL" id="CP058559">
    <property type="protein sequence ID" value="QNO16052.1"/>
    <property type="molecule type" value="Genomic_DNA"/>
</dbReference>
<dbReference type="InterPro" id="IPR007329">
    <property type="entry name" value="FMN-bd"/>
</dbReference>
<gene>
    <name evidence="3" type="ORF">HYG86_15385</name>
</gene>
<feature type="domain" description="FMN-binding" evidence="2">
    <location>
        <begin position="414"/>
        <end position="508"/>
    </location>
</feature>
<dbReference type="Pfam" id="PF07833">
    <property type="entry name" value="Cu_amine_oxidN1"/>
    <property type="match status" value="1"/>
</dbReference>